<dbReference type="SUPFAM" id="SSF46785">
    <property type="entry name" value="Winged helix' DNA-binding domain"/>
    <property type="match status" value="1"/>
</dbReference>
<dbReference type="EMBL" id="CP002116">
    <property type="protein sequence ID" value="ADK81235.1"/>
    <property type="molecule type" value="Genomic_DNA"/>
</dbReference>
<dbReference type="InterPro" id="IPR036390">
    <property type="entry name" value="WH_DNA-bd_sf"/>
</dbReference>
<dbReference type="InterPro" id="IPR016181">
    <property type="entry name" value="Acyl_CoA_acyltransferase"/>
</dbReference>
<feature type="domain" description="N-acetyltransferase" evidence="4">
    <location>
        <begin position="151"/>
        <end position="290"/>
    </location>
</feature>
<dbReference type="eggNOG" id="COG0456">
    <property type="taxonomic scope" value="Bacteria"/>
</dbReference>
<evidence type="ECO:0000313" key="5">
    <source>
        <dbReference type="EMBL" id="ADK81235.1"/>
    </source>
</evidence>
<dbReference type="RefSeq" id="WP_013254699.1">
    <property type="nucleotide sequence ID" value="NC_014364.1"/>
</dbReference>
<reference evidence="5 6" key="1">
    <citation type="journal article" date="2010" name="Stand. Genomic Sci.">
        <title>Complete genome sequence of Spirochaeta smaragdinae type strain (SEBR 4228).</title>
        <authorList>
            <person name="Mavromatis K."/>
            <person name="Yasawong M."/>
            <person name="Chertkov O."/>
            <person name="Lapidus A."/>
            <person name="Lucas S."/>
            <person name="Nolan M."/>
            <person name="Del Rio T.G."/>
            <person name="Tice H."/>
            <person name="Cheng J.F."/>
            <person name="Pitluck S."/>
            <person name="Liolios K."/>
            <person name="Ivanova N."/>
            <person name="Tapia R."/>
            <person name="Han C."/>
            <person name="Bruce D."/>
            <person name="Goodwin L."/>
            <person name="Pati A."/>
            <person name="Chen A."/>
            <person name="Palaniappan K."/>
            <person name="Land M."/>
            <person name="Hauser L."/>
            <person name="Chang Y.J."/>
            <person name="Jeffries C.D."/>
            <person name="Detter J.C."/>
            <person name="Rohde M."/>
            <person name="Brambilla E."/>
            <person name="Spring S."/>
            <person name="Goker M."/>
            <person name="Sikorski J."/>
            <person name="Woyke T."/>
            <person name="Bristow J."/>
            <person name="Eisen J.A."/>
            <person name="Markowitz V."/>
            <person name="Hugenholtz P."/>
            <person name="Klenk H.P."/>
            <person name="Kyrpides N.C."/>
        </authorList>
    </citation>
    <scope>NUCLEOTIDE SEQUENCE [LARGE SCALE GENOMIC DNA]</scope>
    <source>
        <strain evidence="6">DSM 11293 / JCM 15392 / SEBR 4228</strain>
    </source>
</reference>
<dbReference type="SMART" id="SM00347">
    <property type="entry name" value="HTH_MARR"/>
    <property type="match status" value="1"/>
</dbReference>
<evidence type="ECO:0000313" key="6">
    <source>
        <dbReference type="Proteomes" id="UP000002318"/>
    </source>
</evidence>
<gene>
    <name evidence="5" type="ordered locus">Spirs_2115</name>
</gene>
<evidence type="ECO:0000259" key="4">
    <source>
        <dbReference type="PROSITE" id="PS51186"/>
    </source>
</evidence>
<evidence type="ECO:0000256" key="2">
    <source>
        <dbReference type="ARBA" id="ARBA00023315"/>
    </source>
</evidence>
<sequence length="290" mass="32948">MNDISIVRKFNRTVTQRIGVLDAQFLGRHRSLGASRLLYEIGISGAEVRDLRSRLGLDSGYMSRLLRTLEAEGLIMLRPSPNDSRVRTASLTKDGERELKRLDVLSDEAAAFILEPLSEKQRRRLLEGMEIVERMLTAGLIVMEVVPPESRDARLCIESYFTELNDRFENGFDPGDSISASDNELTPPNGYFVVARIHDEAIGCGAIKCYPDHGEIKRMWVAKTCRGLGAGRKILGYLEQIARENHIPLLRLETNKVLTEAQAMYRSSGYEEVVAFNNERYAHHWFQKYI</sequence>
<dbReference type="InterPro" id="IPR000182">
    <property type="entry name" value="GNAT_dom"/>
</dbReference>
<dbReference type="STRING" id="573413.Spirs_2115"/>
<dbReference type="SUPFAM" id="SSF55729">
    <property type="entry name" value="Acyl-CoA N-acyltransferases (Nat)"/>
    <property type="match status" value="1"/>
</dbReference>
<dbReference type="Pfam" id="PF00583">
    <property type="entry name" value="Acetyltransf_1"/>
    <property type="match status" value="1"/>
</dbReference>
<feature type="domain" description="HTH marR-type" evidence="3">
    <location>
        <begin position="1"/>
        <end position="137"/>
    </location>
</feature>
<dbReference type="PROSITE" id="PS50995">
    <property type="entry name" value="HTH_MARR_2"/>
    <property type="match status" value="1"/>
</dbReference>
<dbReference type="PANTHER" id="PTHR43877:SF2">
    <property type="entry name" value="AMINOALKYLPHOSPHONATE N-ACETYLTRANSFERASE-RELATED"/>
    <property type="match status" value="1"/>
</dbReference>
<dbReference type="KEGG" id="ssm:Spirs_2115"/>
<dbReference type="PROSITE" id="PS51186">
    <property type="entry name" value="GNAT"/>
    <property type="match status" value="1"/>
</dbReference>
<dbReference type="Proteomes" id="UP000002318">
    <property type="component" value="Chromosome"/>
</dbReference>
<dbReference type="Gene3D" id="1.10.10.10">
    <property type="entry name" value="Winged helix-like DNA-binding domain superfamily/Winged helix DNA-binding domain"/>
    <property type="match status" value="1"/>
</dbReference>
<proteinExistence type="predicted"/>
<dbReference type="GO" id="GO:0016747">
    <property type="term" value="F:acyltransferase activity, transferring groups other than amino-acyl groups"/>
    <property type="evidence" value="ECO:0007669"/>
    <property type="project" value="InterPro"/>
</dbReference>
<organism evidence="5 6">
    <name type="scientific">Sediminispirochaeta smaragdinae (strain DSM 11293 / JCM 15392 / SEBR 4228)</name>
    <name type="common">Spirochaeta smaragdinae</name>
    <dbReference type="NCBI Taxonomy" id="573413"/>
    <lineage>
        <taxon>Bacteria</taxon>
        <taxon>Pseudomonadati</taxon>
        <taxon>Spirochaetota</taxon>
        <taxon>Spirochaetia</taxon>
        <taxon>Spirochaetales</taxon>
        <taxon>Spirochaetaceae</taxon>
        <taxon>Sediminispirochaeta</taxon>
    </lineage>
</organism>
<dbReference type="InterPro" id="IPR036388">
    <property type="entry name" value="WH-like_DNA-bd_sf"/>
</dbReference>
<dbReference type="CDD" id="cd04301">
    <property type="entry name" value="NAT_SF"/>
    <property type="match status" value="1"/>
</dbReference>
<protein>
    <submittedName>
        <fullName evidence="5">Transcriptional regulator, MarR family with acetyltransferase activity</fullName>
    </submittedName>
</protein>
<keyword evidence="6" id="KW-1185">Reference proteome</keyword>
<dbReference type="GO" id="GO:0003700">
    <property type="term" value="F:DNA-binding transcription factor activity"/>
    <property type="evidence" value="ECO:0007669"/>
    <property type="project" value="InterPro"/>
</dbReference>
<dbReference type="eggNOG" id="COG1846">
    <property type="taxonomic scope" value="Bacteria"/>
</dbReference>
<dbReference type="PANTHER" id="PTHR43877">
    <property type="entry name" value="AMINOALKYLPHOSPHONATE N-ACETYLTRANSFERASE-RELATED-RELATED"/>
    <property type="match status" value="1"/>
</dbReference>
<evidence type="ECO:0000256" key="1">
    <source>
        <dbReference type="ARBA" id="ARBA00022679"/>
    </source>
</evidence>
<dbReference type="Gene3D" id="3.40.630.30">
    <property type="match status" value="1"/>
</dbReference>
<name>E1R349_SEDSS</name>
<dbReference type="HOGENOM" id="CLU_065219_0_0_12"/>
<keyword evidence="2" id="KW-0012">Acyltransferase</keyword>
<dbReference type="InterPro" id="IPR050832">
    <property type="entry name" value="Bact_Acetyltransf"/>
</dbReference>
<accession>E1R349</accession>
<dbReference type="Pfam" id="PF12802">
    <property type="entry name" value="MarR_2"/>
    <property type="match status" value="1"/>
</dbReference>
<evidence type="ECO:0000259" key="3">
    <source>
        <dbReference type="PROSITE" id="PS50995"/>
    </source>
</evidence>
<dbReference type="AlphaFoldDB" id="E1R349"/>
<dbReference type="InterPro" id="IPR000835">
    <property type="entry name" value="HTH_MarR-typ"/>
</dbReference>
<keyword evidence="1" id="KW-0808">Transferase</keyword>